<dbReference type="InterPro" id="IPR023753">
    <property type="entry name" value="FAD/NAD-binding_dom"/>
</dbReference>
<dbReference type="InterPro" id="IPR036188">
    <property type="entry name" value="FAD/NAD-bd_sf"/>
</dbReference>
<gene>
    <name evidence="2" type="ORF">A2W18_11520</name>
</gene>
<evidence type="ECO:0000313" key="2">
    <source>
        <dbReference type="EMBL" id="OGI63868.1"/>
    </source>
</evidence>
<comment type="caution">
    <text evidence="2">The sequence shown here is derived from an EMBL/GenBank/DDBJ whole genome shotgun (WGS) entry which is preliminary data.</text>
</comment>
<dbReference type="GO" id="GO:0016491">
    <property type="term" value="F:oxidoreductase activity"/>
    <property type="evidence" value="ECO:0007669"/>
    <property type="project" value="InterPro"/>
</dbReference>
<dbReference type="PRINTS" id="PR00368">
    <property type="entry name" value="FADPNR"/>
</dbReference>
<dbReference type="SUPFAM" id="SSF51905">
    <property type="entry name" value="FAD/NAD(P)-binding domain"/>
    <property type="match status" value="2"/>
</dbReference>
<dbReference type="Gene3D" id="3.50.50.100">
    <property type="match status" value="1"/>
</dbReference>
<feature type="domain" description="FAD/NAD(P)-binding" evidence="1">
    <location>
        <begin position="6"/>
        <end position="293"/>
    </location>
</feature>
<dbReference type="PANTHER" id="PTHR43755">
    <property type="match status" value="1"/>
</dbReference>
<evidence type="ECO:0000259" key="1">
    <source>
        <dbReference type="Pfam" id="PF07992"/>
    </source>
</evidence>
<dbReference type="InterPro" id="IPR052541">
    <property type="entry name" value="SQRD"/>
</dbReference>
<proteinExistence type="predicted"/>
<evidence type="ECO:0000313" key="3">
    <source>
        <dbReference type="Proteomes" id="UP000179076"/>
    </source>
</evidence>
<protein>
    <submittedName>
        <fullName evidence="2">Pyridine nucleotide-disulfide oxidoreductase</fullName>
    </submittedName>
</protein>
<organism evidence="2 3">
    <name type="scientific">Candidatus Muproteobacteria bacterium RBG_16_60_9</name>
    <dbReference type="NCBI Taxonomy" id="1817755"/>
    <lineage>
        <taxon>Bacteria</taxon>
        <taxon>Pseudomonadati</taxon>
        <taxon>Pseudomonadota</taxon>
        <taxon>Candidatus Muproteobacteria</taxon>
    </lineage>
</organism>
<sequence length="385" mass="42302">MANEKTVVVLGGGIGGVVAASELRKRLSKEHSVILIEKENTHRFSPSYLWLMIDQREAHQIERPIENLRSRGVTVVTETVEHIDPSTRKIKAGGREYQADYLVVALGAELAPEAVPGLAESGYNLYTLSGAESLRRARKELRAGRVVVLVSAMPFKCPAAPYEAAMLLESDFRKRGLRDRVSFAVYTPEPGPMPVTGQANSDKVKQMVESKGIEFFPGHAVKTVDRASRTLEFANGAEATFDLLAYIPPHRAPAVVREAGLTEESGWVPVDKHKLTTRFPNVYAIGDVVGIMLAFGKPLPKAGVFAHGQAEVVANNIANEITGKGRAHTFDGHGSCYIEVGDGRAGMGSGNFYADPAPDIRIRYPSMFHHFGKVLVEKYWLYRWF</sequence>
<dbReference type="EMBL" id="MFSP01000146">
    <property type="protein sequence ID" value="OGI63868.1"/>
    <property type="molecule type" value="Genomic_DNA"/>
</dbReference>
<accession>A0A1F6V2M5</accession>
<name>A0A1F6V2M5_9PROT</name>
<dbReference type="PANTHER" id="PTHR43755:SF1">
    <property type="entry name" value="FAD-DEPENDENT PYRIDINE NUCLEOTIDE-DISULPHIDE OXIDOREDUCTASE"/>
    <property type="match status" value="1"/>
</dbReference>
<reference evidence="2 3" key="1">
    <citation type="journal article" date="2016" name="Nat. Commun.">
        <title>Thousands of microbial genomes shed light on interconnected biogeochemical processes in an aquifer system.</title>
        <authorList>
            <person name="Anantharaman K."/>
            <person name="Brown C.T."/>
            <person name="Hug L.A."/>
            <person name="Sharon I."/>
            <person name="Castelle C.J."/>
            <person name="Probst A.J."/>
            <person name="Thomas B.C."/>
            <person name="Singh A."/>
            <person name="Wilkins M.J."/>
            <person name="Karaoz U."/>
            <person name="Brodie E.L."/>
            <person name="Williams K.H."/>
            <person name="Hubbard S.S."/>
            <person name="Banfield J.F."/>
        </authorList>
    </citation>
    <scope>NUCLEOTIDE SEQUENCE [LARGE SCALE GENOMIC DNA]</scope>
</reference>
<dbReference type="Pfam" id="PF07992">
    <property type="entry name" value="Pyr_redox_2"/>
    <property type="match status" value="1"/>
</dbReference>
<dbReference type="Proteomes" id="UP000179076">
    <property type="component" value="Unassembled WGS sequence"/>
</dbReference>
<dbReference type="AlphaFoldDB" id="A0A1F6V2M5"/>